<feature type="region of interest" description="Disordered" evidence="5">
    <location>
        <begin position="1"/>
        <end position="33"/>
    </location>
</feature>
<dbReference type="Proteomes" id="UP000237271">
    <property type="component" value="Unassembled WGS sequence"/>
</dbReference>
<dbReference type="AlphaFoldDB" id="A0A2P4Y453"/>
<dbReference type="SUPFAM" id="SSF46689">
    <property type="entry name" value="Homeodomain-like"/>
    <property type="match status" value="1"/>
</dbReference>
<feature type="domain" description="Myb-like" evidence="6">
    <location>
        <begin position="198"/>
        <end position="241"/>
    </location>
</feature>
<dbReference type="NCBIfam" id="TIGR01557">
    <property type="entry name" value="myb_SHAQKYF"/>
    <property type="match status" value="1"/>
</dbReference>
<dbReference type="OrthoDB" id="118550at2759"/>
<protein>
    <submittedName>
        <fullName evidence="9">Uncharacterized protein</fullName>
    </submittedName>
</protein>
<dbReference type="SMART" id="SM00717">
    <property type="entry name" value="SANT"/>
    <property type="match status" value="1"/>
</dbReference>
<dbReference type="InterPro" id="IPR006447">
    <property type="entry name" value="Myb_dom_plants"/>
</dbReference>
<dbReference type="Pfam" id="PF00249">
    <property type="entry name" value="Myb_DNA-binding"/>
    <property type="match status" value="1"/>
</dbReference>
<keyword evidence="3" id="KW-0804">Transcription</keyword>
<keyword evidence="1" id="KW-0805">Transcription regulation</keyword>
<dbReference type="PANTHER" id="PTHR12802">
    <property type="entry name" value="SWI/SNF COMPLEX-RELATED"/>
    <property type="match status" value="1"/>
</dbReference>
<feature type="compositionally biased region" description="Basic residues" evidence="5">
    <location>
        <begin position="238"/>
        <end position="255"/>
    </location>
</feature>
<dbReference type="Gene3D" id="1.10.10.60">
    <property type="entry name" value="Homeodomain-like"/>
    <property type="match status" value="1"/>
</dbReference>
<evidence type="ECO:0000256" key="2">
    <source>
        <dbReference type="ARBA" id="ARBA00023125"/>
    </source>
</evidence>
<evidence type="ECO:0000256" key="3">
    <source>
        <dbReference type="ARBA" id="ARBA00023163"/>
    </source>
</evidence>
<evidence type="ECO:0000313" key="9">
    <source>
        <dbReference type="EMBL" id="POM72590.1"/>
    </source>
</evidence>
<proteinExistence type="predicted"/>
<reference evidence="9 10" key="1">
    <citation type="journal article" date="2017" name="Genome Biol. Evol.">
        <title>Phytophthora megakarya and P. palmivora, closely related causal agents of cacao black pod rot, underwent increases in genome sizes and gene numbers by different mechanisms.</title>
        <authorList>
            <person name="Ali S.S."/>
            <person name="Shao J."/>
            <person name="Lary D.J."/>
            <person name="Kronmiller B."/>
            <person name="Shen D."/>
            <person name="Strem M.D."/>
            <person name="Amoako-Attah I."/>
            <person name="Akrofi A.Y."/>
            <person name="Begoude B.A."/>
            <person name="Ten Hoopen G.M."/>
            <person name="Coulibaly K."/>
            <person name="Kebe B.I."/>
            <person name="Melnick R.L."/>
            <person name="Guiltinan M.J."/>
            <person name="Tyler B.M."/>
            <person name="Meinhardt L.W."/>
            <person name="Bailey B.A."/>
        </authorList>
    </citation>
    <scope>NUCLEOTIDE SEQUENCE [LARGE SCALE GENOMIC DNA]</scope>
    <source>
        <strain evidence="10">sbr112.9</strain>
    </source>
</reference>
<dbReference type="EMBL" id="NCKW01005633">
    <property type="protein sequence ID" value="POM72590.1"/>
    <property type="molecule type" value="Genomic_DNA"/>
</dbReference>
<feature type="compositionally biased region" description="Basic and acidic residues" evidence="5">
    <location>
        <begin position="1"/>
        <end position="21"/>
    </location>
</feature>
<evidence type="ECO:0000256" key="5">
    <source>
        <dbReference type="SAM" id="MobiDB-lite"/>
    </source>
</evidence>
<dbReference type="InterPro" id="IPR009057">
    <property type="entry name" value="Homeodomain-like_sf"/>
</dbReference>
<evidence type="ECO:0000259" key="6">
    <source>
        <dbReference type="PROSITE" id="PS50090"/>
    </source>
</evidence>
<dbReference type="PANTHER" id="PTHR12802:SF155">
    <property type="entry name" value="DEUBIQUITINASE MYSM1"/>
    <property type="match status" value="1"/>
</dbReference>
<name>A0A2P4Y453_9STRA</name>
<dbReference type="InterPro" id="IPR001005">
    <property type="entry name" value="SANT/Myb"/>
</dbReference>
<evidence type="ECO:0000256" key="4">
    <source>
        <dbReference type="ARBA" id="ARBA00023242"/>
    </source>
</evidence>
<keyword evidence="4" id="KW-0539">Nucleus</keyword>
<keyword evidence="10" id="KW-1185">Reference proteome</keyword>
<evidence type="ECO:0000313" key="10">
    <source>
        <dbReference type="Proteomes" id="UP000237271"/>
    </source>
</evidence>
<keyword evidence="2" id="KW-0238">DNA-binding</keyword>
<sequence>METKLKEKEAAVKKLRERGREEEPEPTGNLGAELTKEQLEALKTAYTASSIANTTAQLSQVVSSTTETINIVEQAMKRPKTEVDIAMENSPVKAKALLNEQEISSLQQSSPLRTRLALQLSASKNVYVGDLSVILLFACSGSLHNEFNFTAVMTISKSVTSEMFESGAANQPKLIRMVQRFSGSSTGGRRKASTIGWWTTEEHNKFLEAMELYPSGPWKKIARHVESRTSRQVMTHAQKYRQRIKRRANSKSRGKATREPWAKTTDDVFTKHTAENKSNSVTEILKVVGDKKLEWWETPLQHEAVQLEPLPLLPVCELPQQFTQELSVTDPLLLDELQQLIAPVAGDVLLEAGNWDGDELLELLIGTMDD</sequence>
<dbReference type="PROSITE" id="PS51294">
    <property type="entry name" value="HTH_MYB"/>
    <property type="match status" value="1"/>
</dbReference>
<dbReference type="InterPro" id="IPR017884">
    <property type="entry name" value="SANT_dom"/>
</dbReference>
<feature type="domain" description="HTH myb-type" evidence="8">
    <location>
        <begin position="198"/>
        <end position="245"/>
    </location>
</feature>
<evidence type="ECO:0000259" key="7">
    <source>
        <dbReference type="PROSITE" id="PS51293"/>
    </source>
</evidence>
<accession>A0A2P4Y453</accession>
<dbReference type="PROSITE" id="PS50090">
    <property type="entry name" value="MYB_LIKE"/>
    <property type="match status" value="1"/>
</dbReference>
<dbReference type="InterPro" id="IPR017930">
    <property type="entry name" value="Myb_dom"/>
</dbReference>
<evidence type="ECO:0000256" key="1">
    <source>
        <dbReference type="ARBA" id="ARBA00023015"/>
    </source>
</evidence>
<feature type="region of interest" description="Disordered" evidence="5">
    <location>
        <begin position="232"/>
        <end position="261"/>
    </location>
</feature>
<comment type="caution">
    <text evidence="9">The sequence shown here is derived from an EMBL/GenBank/DDBJ whole genome shotgun (WGS) entry which is preliminary data.</text>
</comment>
<dbReference type="GO" id="GO:0003677">
    <property type="term" value="F:DNA binding"/>
    <property type="evidence" value="ECO:0007669"/>
    <property type="project" value="UniProtKB-KW"/>
</dbReference>
<dbReference type="CDD" id="cd00167">
    <property type="entry name" value="SANT"/>
    <property type="match status" value="1"/>
</dbReference>
<organism evidence="9 10">
    <name type="scientific">Phytophthora palmivora</name>
    <dbReference type="NCBI Taxonomy" id="4796"/>
    <lineage>
        <taxon>Eukaryota</taxon>
        <taxon>Sar</taxon>
        <taxon>Stramenopiles</taxon>
        <taxon>Oomycota</taxon>
        <taxon>Peronosporomycetes</taxon>
        <taxon>Peronosporales</taxon>
        <taxon>Peronosporaceae</taxon>
        <taxon>Phytophthora</taxon>
    </lineage>
</organism>
<evidence type="ECO:0000259" key="8">
    <source>
        <dbReference type="PROSITE" id="PS51294"/>
    </source>
</evidence>
<feature type="domain" description="SANT" evidence="7">
    <location>
        <begin position="198"/>
        <end position="245"/>
    </location>
</feature>
<gene>
    <name evidence="9" type="ORF">PHPALM_10664</name>
</gene>
<dbReference type="PROSITE" id="PS51293">
    <property type="entry name" value="SANT"/>
    <property type="match status" value="1"/>
</dbReference>